<evidence type="ECO:0000256" key="1">
    <source>
        <dbReference type="SAM" id="Phobius"/>
    </source>
</evidence>
<evidence type="ECO:0000313" key="3">
    <source>
        <dbReference type="Proteomes" id="UP001595882"/>
    </source>
</evidence>
<dbReference type="EMBL" id="JBHSDT010000002">
    <property type="protein sequence ID" value="MFC4402008.1"/>
    <property type="molecule type" value="Genomic_DNA"/>
</dbReference>
<gene>
    <name evidence="2" type="ORF">ACFOY7_02710</name>
</gene>
<evidence type="ECO:0000313" key="2">
    <source>
        <dbReference type="EMBL" id="MFC4402008.1"/>
    </source>
</evidence>
<proteinExistence type="predicted"/>
<feature type="transmembrane region" description="Helical" evidence="1">
    <location>
        <begin position="42"/>
        <end position="59"/>
    </location>
</feature>
<protein>
    <submittedName>
        <fullName evidence="2">Uncharacterized protein</fullName>
    </submittedName>
</protein>
<organism evidence="2 3">
    <name type="scientific">Gracilibacillus xinjiangensis</name>
    <dbReference type="NCBI Taxonomy" id="1193282"/>
    <lineage>
        <taxon>Bacteria</taxon>
        <taxon>Bacillati</taxon>
        <taxon>Bacillota</taxon>
        <taxon>Bacilli</taxon>
        <taxon>Bacillales</taxon>
        <taxon>Bacillaceae</taxon>
        <taxon>Gracilibacillus</taxon>
    </lineage>
</organism>
<name>A0ABV8WSV9_9BACI</name>
<dbReference type="RefSeq" id="WP_390249173.1">
    <property type="nucleotide sequence ID" value="NZ_JBHSDT010000002.1"/>
</dbReference>
<reference evidence="3" key="1">
    <citation type="journal article" date="2019" name="Int. J. Syst. Evol. Microbiol.">
        <title>The Global Catalogue of Microorganisms (GCM) 10K type strain sequencing project: providing services to taxonomists for standard genome sequencing and annotation.</title>
        <authorList>
            <consortium name="The Broad Institute Genomics Platform"/>
            <consortium name="The Broad Institute Genome Sequencing Center for Infectious Disease"/>
            <person name="Wu L."/>
            <person name="Ma J."/>
        </authorList>
    </citation>
    <scope>NUCLEOTIDE SEQUENCE [LARGE SCALE GENOMIC DNA]</scope>
    <source>
        <strain evidence="3">CCUG 37865</strain>
    </source>
</reference>
<feature type="transmembrane region" description="Helical" evidence="1">
    <location>
        <begin position="15"/>
        <end position="36"/>
    </location>
</feature>
<dbReference type="Proteomes" id="UP001595882">
    <property type="component" value="Unassembled WGS sequence"/>
</dbReference>
<accession>A0ABV8WSV9</accession>
<keyword evidence="1" id="KW-1133">Transmembrane helix</keyword>
<keyword evidence="1" id="KW-0472">Membrane</keyword>
<keyword evidence="3" id="KW-1185">Reference proteome</keyword>
<comment type="caution">
    <text evidence="2">The sequence shown here is derived from an EMBL/GenBank/DDBJ whole genome shotgun (WGS) entry which is preliminary data.</text>
</comment>
<keyword evidence="1" id="KW-0812">Transmembrane</keyword>
<sequence>MKCSWKKRQSMNTYFRIWANIVAIAILIFLSLIGILPVPLTVSLTMLGILLVTIFVVLSKTKAEEISL</sequence>